<feature type="compositionally biased region" description="Basic and acidic residues" evidence="1">
    <location>
        <begin position="1"/>
        <end position="12"/>
    </location>
</feature>
<feature type="compositionally biased region" description="Basic and acidic residues" evidence="1">
    <location>
        <begin position="774"/>
        <end position="783"/>
    </location>
</feature>
<feature type="compositionally biased region" description="Polar residues" evidence="1">
    <location>
        <begin position="784"/>
        <end position="797"/>
    </location>
</feature>
<name>A0ABQ9WST2_9EUKA</name>
<evidence type="ECO:0000313" key="3">
    <source>
        <dbReference type="Proteomes" id="UP001281761"/>
    </source>
</evidence>
<evidence type="ECO:0000256" key="1">
    <source>
        <dbReference type="SAM" id="MobiDB-lite"/>
    </source>
</evidence>
<evidence type="ECO:0000313" key="2">
    <source>
        <dbReference type="EMBL" id="KAK2942559.1"/>
    </source>
</evidence>
<feature type="region of interest" description="Disordered" evidence="1">
    <location>
        <begin position="301"/>
        <end position="350"/>
    </location>
</feature>
<comment type="caution">
    <text evidence="2">The sequence shown here is derived from an EMBL/GenBank/DDBJ whole genome shotgun (WGS) entry which is preliminary data.</text>
</comment>
<keyword evidence="3" id="KW-1185">Reference proteome</keyword>
<dbReference type="Proteomes" id="UP001281761">
    <property type="component" value="Unassembled WGS sequence"/>
</dbReference>
<feature type="region of interest" description="Disordered" evidence="1">
    <location>
        <begin position="1"/>
        <end position="43"/>
    </location>
</feature>
<feature type="region of interest" description="Disordered" evidence="1">
    <location>
        <begin position="619"/>
        <end position="676"/>
    </location>
</feature>
<feature type="compositionally biased region" description="Basic and acidic residues" evidence="1">
    <location>
        <begin position="324"/>
        <end position="338"/>
    </location>
</feature>
<proteinExistence type="predicted"/>
<feature type="compositionally biased region" description="Basic and acidic residues" evidence="1">
    <location>
        <begin position="301"/>
        <end position="315"/>
    </location>
</feature>
<gene>
    <name evidence="2" type="ORF">BLNAU_22546</name>
</gene>
<sequence>MGHPIHQHEHDSSVSGTGTSVSGDERSDLHHDARSEDSDRKDFNDVNRQLMGRESSEPAQPLTILGVLVTVCDMFSLLLRGVLQEQHSLLTRAIEALCGQITEKSSDSVDSGTILEFSSLWVVARISKIPTSPATRFCIHRSSRSSRRWWDGSTTKRWHITCILPSTHFCGRKLGKQLVADHASAQRSADCTILSTITSTQTAFSQSELSLDWYYDTLSDVQDTLGDVIEEQTKESEEMTVQIEKLGKMLLSVDKKLEEKPDDTELLGLKEQMRLLTQLRTLEKAKIAENVEIQDLVNQKAEDAETKPTAEHPQDASDANDSQTPKRLDSEHSSKDTSAEPESGPAPQHLSRLHSASFSSWIWDAHDPPACERGFAWLIFKPVLAVCIVGDAVEGAEGKNGVSGEVASDLCRETAIACIDSLLFFDTELMTNQLIGALLDELPVSLKKGTAVQHRYKLVFGHLRTEGLSDALELHLIIHQSRSFILSVPATRYITHKTLSEKQERTALIRVIRSGSLDEKAGGSSESGRIAEEQICMAEDALSEHDIRLNRLNTILRLVEKWIKMAKTLAKQPPPQSTPRPSPSERKALQTQFLAIAGTAPVTIPPILKAEQEMITLEGNQPLEPDVPNDRRRKRQVSLRTRKREEREDSKKKKDAKKELEANKLETSKTLNKDKRVTRKDRSLGLSDIAKDLLNHMYASRITAKCNVIEQLLKYWRGARGRIMPYTSIRLSHSCGLFAIVTVNWHAPSDEQPKKSKVPNAKEQAGRQQFPINKSREQKERKTLTNNSQHVISSLSPQTPPTYSARFKLQMLFLPTSFVCVRCTGVFSEIVLRFRRI</sequence>
<feature type="region of interest" description="Disordered" evidence="1">
    <location>
        <begin position="750"/>
        <end position="797"/>
    </location>
</feature>
<organism evidence="2 3">
    <name type="scientific">Blattamonas nauphoetae</name>
    <dbReference type="NCBI Taxonomy" id="2049346"/>
    <lineage>
        <taxon>Eukaryota</taxon>
        <taxon>Metamonada</taxon>
        <taxon>Preaxostyla</taxon>
        <taxon>Oxymonadida</taxon>
        <taxon>Blattamonas</taxon>
    </lineage>
</organism>
<dbReference type="EMBL" id="JARBJD010000401">
    <property type="protein sequence ID" value="KAK2942559.1"/>
    <property type="molecule type" value="Genomic_DNA"/>
</dbReference>
<protein>
    <submittedName>
        <fullName evidence="2">Uncharacterized protein</fullName>
    </submittedName>
</protein>
<feature type="compositionally biased region" description="Basic and acidic residues" evidence="1">
    <location>
        <begin position="643"/>
        <end position="676"/>
    </location>
</feature>
<reference evidence="2 3" key="1">
    <citation type="journal article" date="2022" name="bioRxiv">
        <title>Genomics of Preaxostyla Flagellates Illuminates Evolutionary Transitions and the Path Towards Mitochondrial Loss.</title>
        <authorList>
            <person name="Novak L.V.F."/>
            <person name="Treitli S.C."/>
            <person name="Pyrih J."/>
            <person name="Halakuc P."/>
            <person name="Pipaliya S.V."/>
            <person name="Vacek V."/>
            <person name="Brzon O."/>
            <person name="Soukal P."/>
            <person name="Eme L."/>
            <person name="Dacks J.B."/>
            <person name="Karnkowska A."/>
            <person name="Elias M."/>
            <person name="Hampl V."/>
        </authorList>
    </citation>
    <scope>NUCLEOTIDE SEQUENCE [LARGE SCALE GENOMIC DNA]</scope>
    <source>
        <strain evidence="2">NAU3</strain>
        <tissue evidence="2">Gut</tissue>
    </source>
</reference>
<accession>A0ABQ9WST2</accession>
<feature type="compositionally biased region" description="Basic and acidic residues" evidence="1">
    <location>
        <begin position="23"/>
        <end position="43"/>
    </location>
</feature>
<feature type="compositionally biased region" description="Basic residues" evidence="1">
    <location>
        <begin position="631"/>
        <end position="642"/>
    </location>
</feature>
<feature type="compositionally biased region" description="Low complexity" evidence="1">
    <location>
        <begin position="13"/>
        <end position="22"/>
    </location>
</feature>